<dbReference type="AlphaFoldDB" id="A0A177A6T5"/>
<dbReference type="eggNOG" id="ENOG502QSGC">
    <property type="taxonomic scope" value="Eukaryota"/>
</dbReference>
<feature type="domain" description="Mok11-13/Ags1-like GH beta-sandwich" evidence="3">
    <location>
        <begin position="59"/>
        <end position="156"/>
    </location>
</feature>
<dbReference type="EMBL" id="KV441398">
    <property type="protein sequence ID" value="OAF57878.1"/>
    <property type="molecule type" value="Genomic_DNA"/>
</dbReference>
<organism evidence="4">
    <name type="scientific">Pseudogymnoascus destructans</name>
    <dbReference type="NCBI Taxonomy" id="655981"/>
    <lineage>
        <taxon>Eukaryota</taxon>
        <taxon>Fungi</taxon>
        <taxon>Dikarya</taxon>
        <taxon>Ascomycota</taxon>
        <taxon>Pezizomycotina</taxon>
        <taxon>Leotiomycetes</taxon>
        <taxon>Thelebolales</taxon>
        <taxon>Thelebolaceae</taxon>
        <taxon>Pseudogymnoascus</taxon>
    </lineage>
</organism>
<feature type="region of interest" description="Disordered" evidence="1">
    <location>
        <begin position="197"/>
        <end position="230"/>
    </location>
</feature>
<dbReference type="Pfam" id="PF26108">
    <property type="entry name" value="GH_Mok13"/>
    <property type="match status" value="1"/>
</dbReference>
<dbReference type="PANTHER" id="PTHR47182">
    <property type="entry name" value="CELL WALL ALPHA-1,3-GLUCAN SYNTHASE AGS1-RELATED"/>
    <property type="match status" value="1"/>
</dbReference>
<name>A0A177A6T5_9PEZI</name>
<dbReference type="GO" id="GO:0047657">
    <property type="term" value="F:alpha-1,3-glucan synthase activity"/>
    <property type="evidence" value="ECO:0007669"/>
    <property type="project" value="TreeGrafter"/>
</dbReference>
<evidence type="ECO:0000259" key="3">
    <source>
        <dbReference type="Pfam" id="PF26108"/>
    </source>
</evidence>
<dbReference type="GeneID" id="36288544"/>
<feature type="chain" id="PRO_5008056375" evidence="2">
    <location>
        <begin position="18"/>
        <end position="259"/>
    </location>
</feature>
<proteinExistence type="predicted"/>
<feature type="signal peptide" evidence="2">
    <location>
        <begin position="1"/>
        <end position="17"/>
    </location>
</feature>
<dbReference type="VEuPathDB" id="FungiDB:GMDG_04692"/>
<reference evidence="4" key="1">
    <citation type="submission" date="2016-03" db="EMBL/GenBank/DDBJ databases">
        <title>Updated assembly of Pseudogymnoascus destructans, the fungus causing white-nose syndrome of bats.</title>
        <authorList>
            <person name="Palmer J.M."/>
            <person name="Drees K.P."/>
            <person name="Foster J.T."/>
            <person name="Lindner D.L."/>
        </authorList>
    </citation>
    <scope>NUCLEOTIDE SEQUENCE [LARGE SCALE GENOMIC DNA]</scope>
    <source>
        <strain evidence="4">20631-21</strain>
    </source>
</reference>
<gene>
    <name evidence="4" type="primary">AGS1_4</name>
    <name evidence="4" type="ORF">VC83_05478</name>
</gene>
<dbReference type="GO" id="GO:0070600">
    <property type="term" value="P:fungal-type cell wall (1-&gt;3)-alpha-glucan biosynthetic process"/>
    <property type="evidence" value="ECO:0007669"/>
    <property type="project" value="TreeGrafter"/>
</dbReference>
<protein>
    <submittedName>
        <fullName evidence="4">Cell wall alpha-1,3-glucan synthase ags1</fullName>
    </submittedName>
</protein>
<evidence type="ECO:0000256" key="2">
    <source>
        <dbReference type="SAM" id="SignalP"/>
    </source>
</evidence>
<evidence type="ECO:0000313" key="4">
    <source>
        <dbReference type="EMBL" id="OAF57878.1"/>
    </source>
</evidence>
<dbReference type="InterPro" id="IPR058655">
    <property type="entry name" value="Mok11-14/Ags1-like"/>
</dbReference>
<accession>A0A177A6T5</accession>
<dbReference type="GO" id="GO:0009277">
    <property type="term" value="C:fungal-type cell wall"/>
    <property type="evidence" value="ECO:0007669"/>
    <property type="project" value="TreeGrafter"/>
</dbReference>
<dbReference type="Proteomes" id="UP000077154">
    <property type="component" value="Unassembled WGS sequence"/>
</dbReference>
<sequence>MLQLEFFAIFSFWGVNAQKGCEDDEVSLDHRDPSHPIRNIIKGMHQMRLNYPALNDGLLLQALSNQTQQIPIGEETREVGIWSALRSGLPKIQDLSTAGGQGEQKVWLLYHNDNVTVNYAFNCLVDQLALVTPFAPGTVLRNLFYPYDEVTLLSGKVVPRFGSLDFTAAVEARAEPVDAVGTAAETVAQTAAQTAAETVAETATEDTATDLPTAKKASTAEDKSSTETGTGKKAFVSRTLDFDKLDFFLDKNLANGPLE</sequence>
<evidence type="ECO:0000256" key="1">
    <source>
        <dbReference type="SAM" id="MobiDB-lite"/>
    </source>
</evidence>
<dbReference type="PANTHER" id="PTHR47182:SF2">
    <property type="entry name" value="CELL WALL ALPHA-1,3-GLUCAN SYNTHASE AGS1"/>
    <property type="match status" value="1"/>
</dbReference>
<dbReference type="RefSeq" id="XP_024323164.1">
    <property type="nucleotide sequence ID" value="XM_024469100.1"/>
</dbReference>
<dbReference type="InterPro" id="IPR058656">
    <property type="entry name" value="Mok11-13/Ags1-like_GH"/>
</dbReference>
<keyword evidence="2" id="KW-0732">Signal</keyword>